<organism evidence="21 22">
    <name type="scientific">Bursaphelenchus okinawaensis</name>
    <dbReference type="NCBI Taxonomy" id="465554"/>
    <lineage>
        <taxon>Eukaryota</taxon>
        <taxon>Metazoa</taxon>
        <taxon>Ecdysozoa</taxon>
        <taxon>Nematoda</taxon>
        <taxon>Chromadorea</taxon>
        <taxon>Rhabditida</taxon>
        <taxon>Tylenchina</taxon>
        <taxon>Tylenchomorpha</taxon>
        <taxon>Aphelenchoidea</taxon>
        <taxon>Aphelenchoididae</taxon>
        <taxon>Bursaphelenchus</taxon>
    </lineage>
</organism>
<evidence type="ECO:0000256" key="1">
    <source>
        <dbReference type="ARBA" id="ARBA00000900"/>
    </source>
</evidence>
<gene>
    <name evidence="21" type="ORF">BOKJ2_LOCUS13107</name>
</gene>
<feature type="domain" description="RING-type" evidence="20">
    <location>
        <begin position="1500"/>
        <end position="1547"/>
    </location>
</feature>
<dbReference type="GO" id="GO:0043023">
    <property type="term" value="F:ribosomal large subunit binding"/>
    <property type="evidence" value="ECO:0007669"/>
    <property type="project" value="TreeGrafter"/>
</dbReference>
<dbReference type="InterPro" id="IPR054477">
    <property type="entry name" value="LTN1_E3_ligase_6th"/>
</dbReference>
<dbReference type="EMBL" id="CAJFDH010000006">
    <property type="protein sequence ID" value="CAD5229048.1"/>
    <property type="molecule type" value="Genomic_DNA"/>
</dbReference>
<evidence type="ECO:0000256" key="5">
    <source>
        <dbReference type="ARBA" id="ARBA00012483"/>
    </source>
</evidence>
<dbReference type="GO" id="GO:1990116">
    <property type="term" value="P:ribosome-associated ubiquitin-dependent protein catabolic process"/>
    <property type="evidence" value="ECO:0007669"/>
    <property type="project" value="UniProtKB-UniRule"/>
</dbReference>
<evidence type="ECO:0000256" key="3">
    <source>
        <dbReference type="ARBA" id="ARBA00004906"/>
    </source>
</evidence>
<evidence type="ECO:0000256" key="12">
    <source>
        <dbReference type="ARBA" id="ARBA00022786"/>
    </source>
</evidence>
<evidence type="ECO:0000313" key="22">
    <source>
        <dbReference type="Proteomes" id="UP000614601"/>
    </source>
</evidence>
<name>A0A811LNN0_9BILA</name>
<dbReference type="GO" id="GO:0008270">
    <property type="term" value="F:zinc ion binding"/>
    <property type="evidence" value="ECO:0007669"/>
    <property type="project" value="UniProtKB-KW"/>
</dbReference>
<comment type="catalytic activity">
    <reaction evidence="1 18">
        <text>S-ubiquitinyl-[E2 ubiquitin-conjugating enzyme]-L-cysteine + [acceptor protein]-L-lysine = [E2 ubiquitin-conjugating enzyme]-L-cysteine + N(6)-ubiquitinyl-[acceptor protein]-L-lysine.</text>
        <dbReference type="EC" id="2.3.2.27"/>
    </reaction>
</comment>
<dbReference type="Pfam" id="PF13639">
    <property type="entry name" value="zf-RING_2"/>
    <property type="match status" value="1"/>
</dbReference>
<evidence type="ECO:0000313" key="21">
    <source>
        <dbReference type="EMBL" id="CAD5229048.1"/>
    </source>
</evidence>
<dbReference type="GO" id="GO:0016567">
    <property type="term" value="P:protein ubiquitination"/>
    <property type="evidence" value="ECO:0007669"/>
    <property type="project" value="UniProtKB-UniPathway"/>
</dbReference>
<dbReference type="EMBL" id="CAJFCW020000006">
    <property type="protein sequence ID" value="CAG9125613.1"/>
    <property type="molecule type" value="Genomic_DNA"/>
</dbReference>
<dbReference type="CDD" id="cd16491">
    <property type="entry name" value="RING-CH-C4HC3_LTN1"/>
    <property type="match status" value="1"/>
</dbReference>
<evidence type="ECO:0000256" key="9">
    <source>
        <dbReference type="ARBA" id="ARBA00022723"/>
    </source>
</evidence>
<keyword evidence="12 18" id="KW-0833">Ubl conjugation pathway</keyword>
<dbReference type="Gene3D" id="3.30.40.10">
    <property type="entry name" value="Zinc/RING finger domain, C3HC4 (zinc finger)"/>
    <property type="match status" value="1"/>
</dbReference>
<keyword evidence="10" id="KW-0677">Repeat</keyword>
<dbReference type="InterPro" id="IPR054476">
    <property type="entry name" value="Ltn1_N"/>
</dbReference>
<evidence type="ECO:0000256" key="13">
    <source>
        <dbReference type="ARBA" id="ARBA00022833"/>
    </source>
</evidence>
<evidence type="ECO:0000256" key="4">
    <source>
        <dbReference type="ARBA" id="ARBA00007997"/>
    </source>
</evidence>
<evidence type="ECO:0000256" key="18">
    <source>
        <dbReference type="RuleBase" id="RU367090"/>
    </source>
</evidence>
<comment type="pathway">
    <text evidence="3 18">Protein modification; protein ubiquitination.</text>
</comment>
<dbReference type="OrthoDB" id="5855493at2759"/>
<dbReference type="GO" id="GO:0072344">
    <property type="term" value="P:rescue of stalled ribosome"/>
    <property type="evidence" value="ECO:0007669"/>
    <property type="project" value="UniProtKB-UniRule"/>
</dbReference>
<dbReference type="PANTHER" id="PTHR12389:SF0">
    <property type="entry name" value="E3 UBIQUITIN-PROTEIN LIGASE LISTERIN"/>
    <property type="match status" value="1"/>
</dbReference>
<accession>A0A811LNN0</accession>
<dbReference type="InterPro" id="IPR016024">
    <property type="entry name" value="ARM-type_fold"/>
</dbReference>
<comment type="subcellular location">
    <subcellularLocation>
        <location evidence="2">Cytoplasm</location>
        <location evidence="2">Cytosol</location>
    </subcellularLocation>
</comment>
<keyword evidence="7" id="KW-0963">Cytoplasm</keyword>
<dbReference type="InterPro" id="IPR039795">
    <property type="entry name" value="LTN1/Rkr1"/>
</dbReference>
<dbReference type="InterPro" id="IPR001841">
    <property type="entry name" value="Znf_RING"/>
</dbReference>
<dbReference type="GO" id="GO:1990112">
    <property type="term" value="C:RQC complex"/>
    <property type="evidence" value="ECO:0007669"/>
    <property type="project" value="UniProtKB-UniRule"/>
</dbReference>
<evidence type="ECO:0000259" key="20">
    <source>
        <dbReference type="PROSITE" id="PS50089"/>
    </source>
</evidence>
<proteinExistence type="inferred from homology"/>
<dbReference type="GO" id="GO:0005829">
    <property type="term" value="C:cytosol"/>
    <property type="evidence" value="ECO:0007669"/>
    <property type="project" value="UniProtKB-SubCell"/>
</dbReference>
<feature type="region of interest" description="Disordered" evidence="19">
    <location>
        <begin position="1"/>
        <end position="20"/>
    </location>
</feature>
<evidence type="ECO:0000256" key="8">
    <source>
        <dbReference type="ARBA" id="ARBA00022679"/>
    </source>
</evidence>
<dbReference type="Proteomes" id="UP000614601">
    <property type="component" value="Unassembled WGS sequence"/>
</dbReference>
<evidence type="ECO:0000256" key="7">
    <source>
        <dbReference type="ARBA" id="ARBA00022490"/>
    </source>
</evidence>
<evidence type="ECO:0000256" key="15">
    <source>
        <dbReference type="ARBA" id="ARBA00053497"/>
    </source>
</evidence>
<comment type="caution">
    <text evidence="21">The sequence shown here is derived from an EMBL/GenBank/DDBJ whole genome shotgun (WGS) entry which is preliminary data.</text>
</comment>
<dbReference type="PROSITE" id="PS50089">
    <property type="entry name" value="ZF_RING_2"/>
    <property type="match status" value="1"/>
</dbReference>
<dbReference type="InterPro" id="IPR011989">
    <property type="entry name" value="ARM-like"/>
</dbReference>
<comment type="similarity">
    <text evidence="4 18">Belongs to the LTN1 family.</text>
</comment>
<dbReference type="Pfam" id="PF24618">
    <property type="entry name" value="LTN1_E3_ligase_5th"/>
    <property type="match status" value="1"/>
</dbReference>
<dbReference type="Pfam" id="PF23009">
    <property type="entry name" value="UBC_like"/>
    <property type="match status" value="1"/>
</dbReference>
<evidence type="ECO:0000256" key="19">
    <source>
        <dbReference type="SAM" id="MobiDB-lite"/>
    </source>
</evidence>
<evidence type="ECO:0000256" key="16">
    <source>
        <dbReference type="ARBA" id="ARBA00065062"/>
    </source>
</evidence>
<evidence type="ECO:0000256" key="14">
    <source>
        <dbReference type="ARBA" id="ARBA00032366"/>
    </source>
</evidence>
<dbReference type="Gene3D" id="1.25.10.10">
    <property type="entry name" value="Leucine-rich Repeat Variant"/>
    <property type="match status" value="1"/>
</dbReference>
<evidence type="ECO:0000256" key="2">
    <source>
        <dbReference type="ARBA" id="ARBA00004514"/>
    </source>
</evidence>
<dbReference type="InterPro" id="IPR054478">
    <property type="entry name" value="LTN1_UBC"/>
</dbReference>
<dbReference type="Pfam" id="PF22999">
    <property type="entry name" value="LTN1_E3_ligase_6th"/>
    <property type="match status" value="1"/>
</dbReference>
<sequence>MGKDDKQRRKGNAQGASSSRAAELLQKSGINVNFLGFNAADAALNPGDLDEQDDYVDLDAKVRVIFRKFGKREANTREKALKGLAEVIVEDEDTYTSFKPFVAVYSKLAFDPSTAVRIAVNNCLEKYIKTFKSKIASDVVTVLPLVLLSTFDHITAVKRSAADILETCFDDEKREKIYQQFPSKTIDICLEIIKRRHNLLGPQKFEDLENYSQRCDRLITQSLGAVDSFIEKYDKKKEIFKVLVGEFDKLSGMGPQLQSRLMKVFLVYMKLESLEDVLKTSVCGKIVKLMDSPHESVSQHAFSCYLYMANAVGSGQKGNFSLKDFVCVPVLRMVARKASHYKSLEHCLLPLVIIVIKNAEDQPELKAWIKSLLNSFFEGEMPSNVFLSWAKALSDVIEMLNLKYLEKEYDEEVSEWVENSVVRFLQIYLTKEEDDIKENDNDLDDVALKLVLRQCSEIGEKKVEDVVNMLLEQLFYNLPKSQDFILKIWEKRDDEKLKTINFWLQKQILEGDAKSTQLFTKFLEDGCYKSMKDLDYDKLVEGVMDTICERKEITEVLFKTFVWLVKENKVEAQELFEVVDVSKLKHTVKLMLLCFDEQEYLFSDVDRERIVTGVLIGLVQNATLLSIEKMPEALHFWISHTLSDNMYKVLGTVCHKYNVALLAKVIIVISKVDGISFEFLDDLSQVLIDHIVDDSFTEYPDENDKLDLDWFLSQHQKDSAKLQKVFEYETVDFKDIVPFYSEVAHGFDGIKSILNMFESTSDELLAMSKDLDSCVAFHILAKEPLAHCYALSFDRVPDSESDDKLNDEYLKKGLLYMSLKPDSITSKMLLHSILLYSANYAQMDYVYCDSFRSVLLKHMNMFEKVFESLTDDQRNNVIKAAVDVYFGKTMSFTFIYGLRRLLPKWSNLYRQIEESKFSLQHKMAIKAGINVDFVLYDAELIEKHEHLPFIVSLERKTYKLRESSGNEDVAVISLAEIKEKVDQNDIDWLFTATGDIEKDLLSCSVLRLSIQLAGRLPELPQELRDFVLCGLITSMQDFTAKESRAPLLEVLATLALEFFTSYDRKLSDKLSELKSLPDISEDLLANKMIVQGQIQEWREFFGSSASNYAFAWFCWLTVGGKERSDAWKCPSFLRVQLCKTIRNTFLDLNMQELVSNPSSLCATYMKDKDTVTKDEIFDSFVTVLSSSLPELQLTAVFLLQNLILTHFTTKDEIDEQLSKMLLTSESTSSENEEATDTQRNTVEYKLSKFFDDLSSIVVESDDQDSIDYAFVVWDLLIRTVKLLDSQQSAEFCAQLSQERIGHMFGSVIQYLPLGMNKDDCVTVINRRPDDVLSFWKTPFTVDKSRMVKKSNYALWLYYRSLETLPALVRDWVSLLKNDKLKKFTAISLSPILIEEEFKKVGNVKKKTGFSVRSRTATKEIVARYQVEELTLETIIKLPDDYPLSQVTIVHDKRNIISKGMTHKLHLNLFSYVNTRNGAICDAVLQWKKNVEKQLEGVEDCAICMMTVSSRNYRMPDLKCRQCTKKFHSDCMLKWIQTSTAPTCPLCRNEFY</sequence>
<keyword evidence="9 18" id="KW-0479">Metal-binding</keyword>
<evidence type="ECO:0000256" key="11">
    <source>
        <dbReference type="ARBA" id="ARBA00022771"/>
    </source>
</evidence>
<keyword evidence="22" id="KW-1185">Reference proteome</keyword>
<dbReference type="SUPFAM" id="SSF57850">
    <property type="entry name" value="RING/U-box"/>
    <property type="match status" value="1"/>
</dbReference>
<dbReference type="PANTHER" id="PTHR12389">
    <property type="entry name" value="ZINC FINGER PROTEIN 294"/>
    <property type="match status" value="1"/>
</dbReference>
<evidence type="ECO:0000256" key="17">
    <source>
        <dbReference type="PROSITE-ProRule" id="PRU00175"/>
    </source>
</evidence>
<dbReference type="FunFam" id="3.30.40.10:FF:000038">
    <property type="entry name" value="E3 ubiquitin-protein ligase listerin"/>
    <property type="match status" value="1"/>
</dbReference>
<dbReference type="SUPFAM" id="SSF48371">
    <property type="entry name" value="ARM repeat"/>
    <property type="match status" value="1"/>
</dbReference>
<keyword evidence="13 18" id="KW-0862">Zinc</keyword>
<keyword evidence="8 18" id="KW-0808">Transferase</keyword>
<keyword evidence="11 17" id="KW-0863">Zinc-finger</keyword>
<dbReference type="UniPathway" id="UPA00143"/>
<comment type="subunit">
    <text evidence="16">Component of the ribosome quality control complex (RQC), composed of at least the E3 ubiquitin ligase ltn1 and nemf. The complex probably also contains tcf25 as well as vcp/p97 and its ubiquitin-binding cofactors. RQC forms a stable complex with 60S ribosomal subunits.</text>
</comment>
<dbReference type="GO" id="GO:0061630">
    <property type="term" value="F:ubiquitin protein ligase activity"/>
    <property type="evidence" value="ECO:0007669"/>
    <property type="project" value="UniProtKB-UniRule"/>
</dbReference>
<dbReference type="InterPro" id="IPR013083">
    <property type="entry name" value="Znf_RING/FYVE/PHD"/>
</dbReference>
<evidence type="ECO:0000256" key="10">
    <source>
        <dbReference type="ARBA" id="ARBA00022737"/>
    </source>
</evidence>
<dbReference type="InterPro" id="IPR039804">
    <property type="entry name" value="RING-CH-C4HC3_LTN1"/>
</dbReference>
<protein>
    <recommendedName>
        <fullName evidence="6 18">E3 ubiquitin-protein ligase listerin</fullName>
        <ecNumber evidence="5 18">2.3.2.27</ecNumber>
    </recommendedName>
    <alternativeName>
        <fullName evidence="14 18">RING-type E3 ubiquitin transferase listerin</fullName>
    </alternativeName>
</protein>
<dbReference type="EC" id="2.3.2.27" evidence="5 18"/>
<comment type="function">
    <text evidence="15">E3 ubiquitin-protein ligase. Component of the ribosome quality control complex (RQC), a ribosome-associated complex that mediates ubiquitination and extraction of incompletely synthesized nascent chains for proteasomal degradation. Ubiquitination leads to vcp/p97 recruitment for extraction and degradation of the incomplete translation product.</text>
</comment>
<evidence type="ECO:0000256" key="6">
    <source>
        <dbReference type="ARBA" id="ARBA00017157"/>
    </source>
</evidence>
<dbReference type="InterPro" id="IPR056241">
    <property type="entry name" value="LTN1_HEAT_5th"/>
</dbReference>
<dbReference type="Pfam" id="PF22958">
    <property type="entry name" value="Ltn1_1st"/>
    <property type="match status" value="1"/>
</dbReference>
<dbReference type="Proteomes" id="UP000783686">
    <property type="component" value="Unassembled WGS sequence"/>
</dbReference>
<reference evidence="21" key="1">
    <citation type="submission" date="2020-09" db="EMBL/GenBank/DDBJ databases">
        <authorList>
            <person name="Kikuchi T."/>
        </authorList>
    </citation>
    <scope>NUCLEOTIDE SEQUENCE</scope>
    <source>
        <strain evidence="21">SH1</strain>
    </source>
</reference>